<dbReference type="Proteomes" id="UP000009328">
    <property type="component" value="Unassembled WGS sequence"/>
</dbReference>
<dbReference type="InterPro" id="IPR036691">
    <property type="entry name" value="Endo/exonu/phosph_ase_sf"/>
</dbReference>
<feature type="chain" id="PRO_5003834536" evidence="1">
    <location>
        <begin position="19"/>
        <end position="347"/>
    </location>
</feature>
<proteinExistence type="predicted"/>
<accession>K0KST7</accession>
<dbReference type="eggNOG" id="ENOG502RYM4">
    <property type="taxonomic scope" value="Eukaryota"/>
</dbReference>
<name>K0KST7_WICCF</name>
<keyword evidence="4" id="KW-1185">Reference proteome</keyword>
<feature type="domain" description="Endonuclease/exonuclease/phosphatase" evidence="2">
    <location>
        <begin position="27"/>
        <end position="336"/>
    </location>
</feature>
<dbReference type="InterPro" id="IPR050410">
    <property type="entry name" value="CCR4/nocturin_mRNA_transcr"/>
</dbReference>
<evidence type="ECO:0000256" key="1">
    <source>
        <dbReference type="SAM" id="SignalP"/>
    </source>
</evidence>
<feature type="signal peptide" evidence="1">
    <location>
        <begin position="1"/>
        <end position="18"/>
    </location>
</feature>
<dbReference type="PANTHER" id="PTHR12121:SF36">
    <property type="entry name" value="ENDONUCLEASE_EXONUCLEASE_PHOSPHATASE DOMAIN-CONTAINING PROTEIN"/>
    <property type="match status" value="1"/>
</dbReference>
<dbReference type="Pfam" id="PF03372">
    <property type="entry name" value="Exo_endo_phos"/>
    <property type="match status" value="1"/>
</dbReference>
<protein>
    <submittedName>
        <fullName evidence="3">Glucose-repressible alcohol dehydrogenase transcriptional effector</fullName>
        <ecNumber evidence="3">3.1.13.4</ecNumber>
    </submittedName>
</protein>
<dbReference type="InterPro" id="IPR005135">
    <property type="entry name" value="Endo/exonuclease/phosphatase"/>
</dbReference>
<dbReference type="STRING" id="1206466.K0KST7"/>
<dbReference type="Gene3D" id="3.60.10.10">
    <property type="entry name" value="Endonuclease/exonuclease/phosphatase"/>
    <property type="match status" value="1"/>
</dbReference>
<dbReference type="SUPFAM" id="SSF56219">
    <property type="entry name" value="DNase I-like"/>
    <property type="match status" value="1"/>
</dbReference>
<reference evidence="3 4" key="1">
    <citation type="journal article" date="2012" name="Eukaryot. Cell">
        <title>Draft genome sequence of Wickerhamomyces ciferrii NRRL Y-1031 F-60-10.</title>
        <authorList>
            <person name="Schneider J."/>
            <person name="Andrea H."/>
            <person name="Blom J."/>
            <person name="Jaenicke S."/>
            <person name="Ruckert C."/>
            <person name="Schorsch C."/>
            <person name="Szczepanowski R."/>
            <person name="Farwick M."/>
            <person name="Goesmann A."/>
            <person name="Puhler A."/>
            <person name="Schaffer S."/>
            <person name="Tauch A."/>
            <person name="Kohler T."/>
            <person name="Brinkrolf K."/>
        </authorList>
    </citation>
    <scope>NUCLEOTIDE SEQUENCE [LARGE SCALE GENOMIC DNA]</scope>
    <source>
        <strain evidence="4">ATCC 14091 / BCRC 22168 / CBS 111 / JCM 3599 / NBRC 0793 / NRRL Y-1031 F-60-10</strain>
    </source>
</reference>
<dbReference type="GO" id="GO:0004535">
    <property type="term" value="F:poly(A)-specific ribonuclease activity"/>
    <property type="evidence" value="ECO:0007669"/>
    <property type="project" value="UniProtKB-EC"/>
</dbReference>
<dbReference type="EC" id="3.1.13.4" evidence="3"/>
<dbReference type="InParanoid" id="K0KST7"/>
<dbReference type="PANTHER" id="PTHR12121">
    <property type="entry name" value="CARBON CATABOLITE REPRESSOR PROTEIN 4"/>
    <property type="match status" value="1"/>
</dbReference>
<sequence length="347" mass="38746">MLMKSVLQALALAAVALAQDSFRLQSWNIRYDSLPDGTSVDSTLGSLDQSIPQDGGPYYADYEEQPWSKRRIGVVNDVIFNRADIFTVNEALKRQVDDIKELLNQLSGQTWDYIGVGRDDGKEKGEYQAIFYNKQKAYRKSDYTIWLSDTPFEPSKHKDAGAYRSTTVARFETVSGTPFTIINTHLDHVSNDQRKLSASLLRQLGAHEHQHGDGPVFLVGDLNSPPEGQDSGAYKIAVGSENTVSINETFAQRFDASNAKNFVFSDLLGETDAAQRSGHHGTFNKFEPISSPDAVGDRIDFQFAGTIKGESSKKYKVERTRVAEVFYDLGYRISDHRPIISDISIQK</sequence>
<comment type="caution">
    <text evidence="3">The sequence shown here is derived from an EMBL/GenBank/DDBJ whole genome shotgun (WGS) entry which is preliminary data.</text>
</comment>
<keyword evidence="1" id="KW-0732">Signal</keyword>
<evidence type="ECO:0000313" key="4">
    <source>
        <dbReference type="Proteomes" id="UP000009328"/>
    </source>
</evidence>
<dbReference type="HOGENOM" id="CLU_030508_0_1_1"/>
<dbReference type="AlphaFoldDB" id="K0KST7"/>
<organism evidence="3 4">
    <name type="scientific">Wickerhamomyces ciferrii (strain ATCC 14091 / BCRC 22168 / CBS 111 / JCM 3599 / NBRC 0793 / NRRL Y-1031 F-60-10)</name>
    <name type="common">Yeast</name>
    <name type="synonym">Pichia ciferrii</name>
    <dbReference type="NCBI Taxonomy" id="1206466"/>
    <lineage>
        <taxon>Eukaryota</taxon>
        <taxon>Fungi</taxon>
        <taxon>Dikarya</taxon>
        <taxon>Ascomycota</taxon>
        <taxon>Saccharomycotina</taxon>
        <taxon>Saccharomycetes</taxon>
        <taxon>Phaffomycetales</taxon>
        <taxon>Wickerhamomycetaceae</taxon>
        <taxon>Wickerhamomyces</taxon>
    </lineage>
</organism>
<gene>
    <name evidence="3" type="ORF">BN7_3998</name>
</gene>
<dbReference type="EMBL" id="CAIF01000127">
    <property type="protein sequence ID" value="CCH44434.1"/>
    <property type="molecule type" value="Genomic_DNA"/>
</dbReference>
<keyword evidence="3" id="KW-0378">Hydrolase</keyword>
<evidence type="ECO:0000313" key="3">
    <source>
        <dbReference type="EMBL" id="CCH44434.1"/>
    </source>
</evidence>
<evidence type="ECO:0000259" key="2">
    <source>
        <dbReference type="Pfam" id="PF03372"/>
    </source>
</evidence>